<evidence type="ECO:0000313" key="6">
    <source>
        <dbReference type="Proteomes" id="UP000007797"/>
    </source>
</evidence>
<feature type="region of interest" description="Disordered" evidence="1">
    <location>
        <begin position="500"/>
        <end position="524"/>
    </location>
</feature>
<keyword evidence="6" id="KW-1185">Reference proteome</keyword>
<keyword evidence="2" id="KW-1133">Transmembrane helix</keyword>
<feature type="transmembrane region" description="Helical" evidence="2">
    <location>
        <begin position="541"/>
        <end position="558"/>
    </location>
</feature>
<dbReference type="GeneID" id="14871127"/>
<organism evidence="5 6">
    <name type="scientific">Cavenderia fasciculata</name>
    <name type="common">Slime mold</name>
    <name type="synonym">Dictyostelium fasciculatum</name>
    <dbReference type="NCBI Taxonomy" id="261658"/>
    <lineage>
        <taxon>Eukaryota</taxon>
        <taxon>Amoebozoa</taxon>
        <taxon>Evosea</taxon>
        <taxon>Eumycetozoa</taxon>
        <taxon>Dictyostelia</taxon>
        <taxon>Acytosteliales</taxon>
        <taxon>Cavenderiaceae</taxon>
        <taxon>Cavenderia</taxon>
    </lineage>
</organism>
<evidence type="ECO:0000259" key="4">
    <source>
        <dbReference type="PROSITE" id="PS00022"/>
    </source>
</evidence>
<dbReference type="KEGG" id="dfa:DFA_02370"/>
<sequence>MIKTRIVLLLLFTLFVSLSQSQSITVTSIVAGVTTVNITYEAVCSAPTSSVPKLNLTTEFPCVVVGANTVKCTGLTANTRAEYDFFFFCGQVRVNVTEGKTVITTYPTLDTPFIQVRQVTSKSIKVLWAVSGGNPALNVIDVSINNDLVASSMHASNFIIDTLVGVGSHPIFTTIYSGDGSQLSNSFTFDIYPDLTYDININDLGSNSAIVSLSNVAGNDAQTKVTYYVNDNVIIACIQLPVTGKCNLTNLTPNSLHTLKVYGINGVNLISNTTFLNFTTSPPLDISYISGYQTDNTGFTIEYTSTGGTETPLYSVYVNGTVYCEDDSSEQCNIDLTNESLISQHTILLKASSLPDSKDDRSVTFNTWKAPEILNITGVVNDKGQIVLGWDHAYGNPNEPFSYTVSLTNDTNQAPNDICYQTADKTCTSNSTGTVQYIVVLANNDNFNQIEYRATFNFTLCAVNSTGPLCSGHGVCGNDTLGCTCNPDRKGTLCQTKIETSSGGTTTGTSHAPSSESSSDVPNPSSSFSLIYGPSVSSYSLYYNYCSITFIFAIIFVLL</sequence>
<proteinExistence type="predicted"/>
<dbReference type="PROSITE" id="PS00022">
    <property type="entry name" value="EGF_1"/>
    <property type="match status" value="1"/>
</dbReference>
<feature type="chain" id="PRO_5003319752" description="EGF-like domain-containing protein" evidence="3">
    <location>
        <begin position="22"/>
        <end position="559"/>
    </location>
</feature>
<keyword evidence="3" id="KW-0732">Signal</keyword>
<gene>
    <name evidence="5" type="ORF">DFA_02370</name>
</gene>
<dbReference type="RefSeq" id="XP_004366756.1">
    <property type="nucleotide sequence ID" value="XM_004366699.1"/>
</dbReference>
<dbReference type="Proteomes" id="UP000007797">
    <property type="component" value="Unassembled WGS sequence"/>
</dbReference>
<dbReference type="InterPro" id="IPR000742">
    <property type="entry name" value="EGF"/>
</dbReference>
<evidence type="ECO:0000256" key="1">
    <source>
        <dbReference type="SAM" id="MobiDB-lite"/>
    </source>
</evidence>
<feature type="domain" description="EGF-like" evidence="4">
    <location>
        <begin position="483"/>
        <end position="494"/>
    </location>
</feature>
<protein>
    <recommendedName>
        <fullName evidence="4">EGF-like domain-containing protein</fullName>
    </recommendedName>
</protein>
<name>F4PZ94_CACFS</name>
<feature type="signal peptide" evidence="3">
    <location>
        <begin position="1"/>
        <end position="21"/>
    </location>
</feature>
<dbReference type="AlphaFoldDB" id="F4PZ94"/>
<keyword evidence="2" id="KW-0812">Transmembrane</keyword>
<keyword evidence="2" id="KW-0472">Membrane</keyword>
<evidence type="ECO:0000313" key="5">
    <source>
        <dbReference type="EMBL" id="EGG19123.1"/>
    </source>
</evidence>
<evidence type="ECO:0000256" key="2">
    <source>
        <dbReference type="SAM" id="Phobius"/>
    </source>
</evidence>
<dbReference type="EMBL" id="GL883016">
    <property type="protein sequence ID" value="EGG19123.1"/>
    <property type="molecule type" value="Genomic_DNA"/>
</dbReference>
<accession>F4PZ94</accession>
<reference evidence="6" key="1">
    <citation type="journal article" date="2011" name="Genome Res.">
        <title>Phylogeny-wide analysis of social amoeba genomes highlights ancient origins for complex intercellular communication.</title>
        <authorList>
            <person name="Heidel A.J."/>
            <person name="Lawal H.M."/>
            <person name="Felder M."/>
            <person name="Schilde C."/>
            <person name="Helps N.R."/>
            <person name="Tunggal B."/>
            <person name="Rivero F."/>
            <person name="John U."/>
            <person name="Schleicher M."/>
            <person name="Eichinger L."/>
            <person name="Platzer M."/>
            <person name="Noegel A.A."/>
            <person name="Schaap P."/>
            <person name="Gloeckner G."/>
        </authorList>
    </citation>
    <scope>NUCLEOTIDE SEQUENCE [LARGE SCALE GENOMIC DNA]</scope>
    <source>
        <strain evidence="6">SH3</strain>
    </source>
</reference>
<evidence type="ECO:0000256" key="3">
    <source>
        <dbReference type="SAM" id="SignalP"/>
    </source>
</evidence>
<dbReference type="OrthoDB" id="410592at2759"/>